<evidence type="ECO:0000313" key="1">
    <source>
        <dbReference type="EMBL" id="KAJ8469020.1"/>
    </source>
</evidence>
<organism evidence="1 2">
    <name type="scientific">Trametes cubensis</name>
    <dbReference type="NCBI Taxonomy" id="1111947"/>
    <lineage>
        <taxon>Eukaryota</taxon>
        <taxon>Fungi</taxon>
        <taxon>Dikarya</taxon>
        <taxon>Basidiomycota</taxon>
        <taxon>Agaricomycotina</taxon>
        <taxon>Agaricomycetes</taxon>
        <taxon>Polyporales</taxon>
        <taxon>Polyporaceae</taxon>
        <taxon>Trametes</taxon>
    </lineage>
</organism>
<evidence type="ECO:0000313" key="2">
    <source>
        <dbReference type="Proteomes" id="UP001215151"/>
    </source>
</evidence>
<sequence>MNNTSDHSATTKPTTESTDVHMSTTCAFCLPPEVVDRILALIRPMCDNKVLAAATLYCCALAGRELLCPAREHLYKEIHLTEIPSSSAGLLCRTLHGDPQLGKAIRTLTMNTDFLFTRSYAAASGADDPSRSSAGDTSNSDVDLSMRTTLPFHLMPELHTLILHRGEWSINTDSFIWDVISCLPSLEHLDCYEVPFIRWHSARSSPTPGALVNDDLPKLKTLCIRTAFEESSHSFSDRLLQWLRPSISTLQSLRVIWPIAMLMWAPVVSVASANLRSLTVGTADCVDHQLEAFRRLYPDASDWHTYVLDTVAQCPLLESLCVNYARDPYDPRNHAPMLLGALCDLLSRNPLSIPELAHLELILAARDHDGDPRGAMPFEPALRARFSQCLLDRSKYPRFRSLAFSVWLEHWTGHSWRSGMNRDHANPASNQETLAKTWRAAFSAFDDAPDVVLDLIVRVGFD</sequence>
<gene>
    <name evidence="1" type="ORF">ONZ51_g9265</name>
</gene>
<keyword evidence="2" id="KW-1185">Reference proteome</keyword>
<dbReference type="InterPro" id="IPR032675">
    <property type="entry name" value="LRR_dom_sf"/>
</dbReference>
<accession>A0AAD7X7G1</accession>
<name>A0AAD7X7G1_9APHY</name>
<protein>
    <submittedName>
        <fullName evidence="1">Uncharacterized protein</fullName>
    </submittedName>
</protein>
<comment type="caution">
    <text evidence="1">The sequence shown here is derived from an EMBL/GenBank/DDBJ whole genome shotgun (WGS) entry which is preliminary data.</text>
</comment>
<dbReference type="Proteomes" id="UP001215151">
    <property type="component" value="Unassembled WGS sequence"/>
</dbReference>
<proteinExistence type="predicted"/>
<dbReference type="Gene3D" id="3.80.10.10">
    <property type="entry name" value="Ribonuclease Inhibitor"/>
    <property type="match status" value="1"/>
</dbReference>
<reference evidence="1" key="1">
    <citation type="submission" date="2022-11" db="EMBL/GenBank/DDBJ databases">
        <title>Genome Sequence of Cubamyces cubensis.</title>
        <authorList>
            <person name="Buettner E."/>
        </authorList>
    </citation>
    <scope>NUCLEOTIDE SEQUENCE</scope>
    <source>
        <strain evidence="1">MPL-01</strain>
    </source>
</reference>
<dbReference type="EMBL" id="JAPEVG010000309">
    <property type="protein sequence ID" value="KAJ8469020.1"/>
    <property type="molecule type" value="Genomic_DNA"/>
</dbReference>
<dbReference type="AlphaFoldDB" id="A0AAD7X7G1"/>